<gene>
    <name evidence="4" type="ORF">MELLADRAFT_28422</name>
</gene>
<dbReference type="VEuPathDB" id="FungiDB:MELLADRAFT_28422"/>
<evidence type="ECO:0000313" key="5">
    <source>
        <dbReference type="Proteomes" id="UP000001072"/>
    </source>
</evidence>
<dbReference type="GO" id="GO:0004725">
    <property type="term" value="F:protein tyrosine phosphatase activity"/>
    <property type="evidence" value="ECO:0007669"/>
    <property type="project" value="InterPro"/>
</dbReference>
<dbReference type="RefSeq" id="XP_007403945.1">
    <property type="nucleotide sequence ID" value="XM_007403883.1"/>
</dbReference>
<dbReference type="InterPro" id="IPR000387">
    <property type="entry name" value="Tyr_Pase_dom"/>
</dbReference>
<reference evidence="5" key="1">
    <citation type="journal article" date="2011" name="Proc. Natl. Acad. Sci. U.S.A.">
        <title>Obligate biotrophy features unraveled by the genomic analysis of rust fungi.</title>
        <authorList>
            <person name="Duplessis S."/>
            <person name="Cuomo C.A."/>
            <person name="Lin Y.-C."/>
            <person name="Aerts A."/>
            <person name="Tisserant E."/>
            <person name="Veneault-Fourrey C."/>
            <person name="Joly D.L."/>
            <person name="Hacquard S."/>
            <person name="Amselem J."/>
            <person name="Cantarel B.L."/>
            <person name="Chiu R."/>
            <person name="Coutinho P.M."/>
            <person name="Feau N."/>
            <person name="Field M."/>
            <person name="Frey P."/>
            <person name="Gelhaye E."/>
            <person name="Goldberg J."/>
            <person name="Grabherr M.G."/>
            <person name="Kodira C.D."/>
            <person name="Kohler A."/>
            <person name="Kuees U."/>
            <person name="Lindquist E.A."/>
            <person name="Lucas S.M."/>
            <person name="Mago R."/>
            <person name="Mauceli E."/>
            <person name="Morin E."/>
            <person name="Murat C."/>
            <person name="Pangilinan J.L."/>
            <person name="Park R."/>
            <person name="Pearson M."/>
            <person name="Quesneville H."/>
            <person name="Rouhier N."/>
            <person name="Sakthikumar S."/>
            <person name="Salamov A.A."/>
            <person name="Schmutz J."/>
            <person name="Selles B."/>
            <person name="Shapiro H."/>
            <person name="Tanguay P."/>
            <person name="Tuskan G.A."/>
            <person name="Henrissat B."/>
            <person name="Van de Peer Y."/>
            <person name="Rouze P."/>
            <person name="Ellis J.G."/>
            <person name="Dodds P.N."/>
            <person name="Schein J.E."/>
            <person name="Zhong S."/>
            <person name="Hamelin R.C."/>
            <person name="Grigoriev I.V."/>
            <person name="Szabo L.J."/>
            <person name="Martin F."/>
        </authorList>
    </citation>
    <scope>NUCLEOTIDE SEQUENCE [LARGE SCALE GENOMIC DNA]</scope>
    <source>
        <strain evidence="5">98AG31 / pathotype 3-4-7</strain>
    </source>
</reference>
<evidence type="ECO:0000256" key="1">
    <source>
        <dbReference type="ARBA" id="ARBA00009649"/>
    </source>
</evidence>
<dbReference type="SMART" id="SM00404">
    <property type="entry name" value="PTPc_motif"/>
    <property type="match status" value="1"/>
</dbReference>
<dbReference type="PANTHER" id="PTHR19134:SF561">
    <property type="entry name" value="PROTEIN TYROSINE PHOSPHATASE 36E, ISOFORM A"/>
    <property type="match status" value="1"/>
</dbReference>
<dbReference type="Gene3D" id="3.90.190.10">
    <property type="entry name" value="Protein tyrosine phosphatase superfamily"/>
    <property type="match status" value="1"/>
</dbReference>
<dbReference type="SMART" id="SM00194">
    <property type="entry name" value="PTPc"/>
    <property type="match status" value="1"/>
</dbReference>
<dbReference type="InterPro" id="IPR050348">
    <property type="entry name" value="Protein-Tyr_Phosphatase"/>
</dbReference>
<dbReference type="InterPro" id="IPR029021">
    <property type="entry name" value="Prot-tyrosine_phosphatase-like"/>
</dbReference>
<feature type="non-terminal residue" evidence="4">
    <location>
        <position position="222"/>
    </location>
</feature>
<accession>F4R4G0</accession>
<dbReference type="AlphaFoldDB" id="F4R4G0"/>
<keyword evidence="5" id="KW-1185">Reference proteome</keyword>
<comment type="similarity">
    <text evidence="1">Belongs to the protein-tyrosine phosphatase family. Non-receptor class subfamily.</text>
</comment>
<dbReference type="SUPFAM" id="SSF52799">
    <property type="entry name" value="(Phosphotyrosine protein) phosphatases II"/>
    <property type="match status" value="1"/>
</dbReference>
<proteinExistence type="inferred from homology"/>
<dbReference type="HOGENOM" id="CLU_1126812_0_0_1"/>
<feature type="domain" description="Tyrosine-protein phosphatase" evidence="2">
    <location>
        <begin position="1"/>
        <end position="222"/>
    </location>
</feature>
<evidence type="ECO:0000259" key="2">
    <source>
        <dbReference type="PROSITE" id="PS50055"/>
    </source>
</evidence>
<sequence length="222" mass="24895">YKNIWPWEHARIRLNGQDGSCAGTDYVNASLIKFEVGDEKRVSPRSYIATQGPLASTFDDFWSVVCQQDVGLIVMLTKRHEAGREKCGDYLRSGRYGEIVISIEPEEGIRKIVITTIRLSRVTRPELPARRIKHVQYRNWPDFDVPPAADELLELVEKSLKSVENLMGNGSGPVIVHCSAGVGRTGSFIAVDVMTEVLKAMYIEEDGGVSETLVVRKGRKWM</sequence>
<dbReference type="PROSITE" id="PS50056">
    <property type="entry name" value="TYR_PHOSPHATASE_2"/>
    <property type="match status" value="1"/>
</dbReference>
<dbReference type="EMBL" id="GL883090">
    <property type="protein sequence ID" value="EGG13007.1"/>
    <property type="molecule type" value="Genomic_DNA"/>
</dbReference>
<dbReference type="Pfam" id="PF00102">
    <property type="entry name" value="Y_phosphatase"/>
    <property type="match status" value="1"/>
</dbReference>
<dbReference type="InterPro" id="IPR000242">
    <property type="entry name" value="PTP_cat"/>
</dbReference>
<dbReference type="Proteomes" id="UP000001072">
    <property type="component" value="Unassembled WGS sequence"/>
</dbReference>
<dbReference type="GeneID" id="18927015"/>
<feature type="non-terminal residue" evidence="4">
    <location>
        <position position="1"/>
    </location>
</feature>
<dbReference type="STRING" id="747676.F4R4G0"/>
<dbReference type="FunCoup" id="F4R4G0">
    <property type="interactions" value="483"/>
</dbReference>
<evidence type="ECO:0008006" key="6">
    <source>
        <dbReference type="Google" id="ProtNLM"/>
    </source>
</evidence>
<dbReference type="PRINTS" id="PR00700">
    <property type="entry name" value="PRTYPHPHTASE"/>
</dbReference>
<dbReference type="PANTHER" id="PTHR19134">
    <property type="entry name" value="RECEPTOR-TYPE TYROSINE-PROTEIN PHOSPHATASE"/>
    <property type="match status" value="1"/>
</dbReference>
<dbReference type="PROSITE" id="PS50055">
    <property type="entry name" value="TYR_PHOSPHATASE_PTP"/>
    <property type="match status" value="1"/>
</dbReference>
<dbReference type="OrthoDB" id="6058203at2759"/>
<feature type="domain" description="Tyrosine specific protein phosphatases" evidence="3">
    <location>
        <begin position="150"/>
        <end position="222"/>
    </location>
</feature>
<evidence type="ECO:0000313" key="4">
    <source>
        <dbReference type="EMBL" id="EGG13007.1"/>
    </source>
</evidence>
<dbReference type="InterPro" id="IPR016130">
    <property type="entry name" value="Tyr_Pase_AS"/>
</dbReference>
<dbReference type="InParanoid" id="F4R4G0"/>
<evidence type="ECO:0000259" key="3">
    <source>
        <dbReference type="PROSITE" id="PS50056"/>
    </source>
</evidence>
<name>F4R4G0_MELLP</name>
<dbReference type="PROSITE" id="PS00383">
    <property type="entry name" value="TYR_PHOSPHATASE_1"/>
    <property type="match status" value="1"/>
</dbReference>
<dbReference type="KEGG" id="mlr:MELLADRAFT_28422"/>
<dbReference type="eggNOG" id="KOG4228">
    <property type="taxonomic scope" value="Eukaryota"/>
</dbReference>
<protein>
    <recommendedName>
        <fullName evidence="6">Protein-tyrosine phosphatase</fullName>
    </recommendedName>
</protein>
<dbReference type="InterPro" id="IPR003595">
    <property type="entry name" value="Tyr_Pase_cat"/>
</dbReference>
<organism evidence="5">
    <name type="scientific">Melampsora larici-populina (strain 98AG31 / pathotype 3-4-7)</name>
    <name type="common">Poplar leaf rust fungus</name>
    <dbReference type="NCBI Taxonomy" id="747676"/>
    <lineage>
        <taxon>Eukaryota</taxon>
        <taxon>Fungi</taxon>
        <taxon>Dikarya</taxon>
        <taxon>Basidiomycota</taxon>
        <taxon>Pucciniomycotina</taxon>
        <taxon>Pucciniomycetes</taxon>
        <taxon>Pucciniales</taxon>
        <taxon>Melampsoraceae</taxon>
        <taxon>Melampsora</taxon>
    </lineage>
</organism>